<keyword evidence="2" id="KW-0472">Membrane</keyword>
<evidence type="ECO:0000313" key="7">
    <source>
        <dbReference type="Proteomes" id="UP000488956"/>
    </source>
</evidence>
<keyword evidence="2" id="KW-1133">Transmembrane helix</keyword>
<dbReference type="PROSITE" id="PS50011">
    <property type="entry name" value="PROTEIN_KINASE_DOM"/>
    <property type="match status" value="1"/>
</dbReference>
<dbReference type="InterPro" id="IPR036390">
    <property type="entry name" value="WH_DNA-bd_sf"/>
</dbReference>
<dbReference type="AlphaFoldDB" id="A0A6G0PUG2"/>
<comment type="caution">
    <text evidence="5">The sequence shown here is derived from an EMBL/GenBank/DDBJ whole genome shotgun (WGS) entry which is preliminary data.</text>
</comment>
<evidence type="ECO:0000313" key="6">
    <source>
        <dbReference type="Proteomes" id="UP000476176"/>
    </source>
</evidence>
<dbReference type="SUPFAM" id="SSF56112">
    <property type="entry name" value="Protein kinase-like (PK-like)"/>
    <property type="match status" value="1"/>
</dbReference>
<dbReference type="PANTHER" id="PTHR44329">
    <property type="entry name" value="SERINE/THREONINE-PROTEIN KINASE TNNI3K-RELATED"/>
    <property type="match status" value="1"/>
</dbReference>
<dbReference type="InterPro" id="IPR000719">
    <property type="entry name" value="Prot_kinase_dom"/>
</dbReference>
<feature type="region of interest" description="Disordered" evidence="1">
    <location>
        <begin position="716"/>
        <end position="737"/>
    </location>
</feature>
<dbReference type="Proteomes" id="UP000488956">
    <property type="component" value="Unassembled WGS sequence"/>
</dbReference>
<evidence type="ECO:0000256" key="2">
    <source>
        <dbReference type="SAM" id="Phobius"/>
    </source>
</evidence>
<evidence type="ECO:0000313" key="5">
    <source>
        <dbReference type="EMBL" id="KAE9255138.1"/>
    </source>
</evidence>
<feature type="transmembrane region" description="Helical" evidence="2">
    <location>
        <begin position="55"/>
        <end position="77"/>
    </location>
</feature>
<dbReference type="GO" id="GO:0005524">
    <property type="term" value="F:ATP binding"/>
    <property type="evidence" value="ECO:0007669"/>
    <property type="project" value="InterPro"/>
</dbReference>
<evidence type="ECO:0000256" key="1">
    <source>
        <dbReference type="SAM" id="MobiDB-lite"/>
    </source>
</evidence>
<dbReference type="Proteomes" id="UP000476176">
    <property type="component" value="Unassembled WGS sequence"/>
</dbReference>
<dbReference type="EMBL" id="QXFX01000013">
    <property type="protein sequence ID" value="KAE9139299.1"/>
    <property type="molecule type" value="Genomic_DNA"/>
</dbReference>
<dbReference type="GO" id="GO:0004674">
    <property type="term" value="F:protein serine/threonine kinase activity"/>
    <property type="evidence" value="ECO:0007669"/>
    <property type="project" value="TreeGrafter"/>
</dbReference>
<dbReference type="EMBL" id="QXGC01000015">
    <property type="protein sequence ID" value="KAE9255138.1"/>
    <property type="molecule type" value="Genomic_DNA"/>
</dbReference>
<dbReference type="Gene3D" id="3.30.200.20">
    <property type="entry name" value="Phosphorylase Kinase, domain 1"/>
    <property type="match status" value="1"/>
</dbReference>
<feature type="transmembrane region" description="Helical" evidence="2">
    <location>
        <begin position="188"/>
        <end position="209"/>
    </location>
</feature>
<organism evidence="5 6">
    <name type="scientific">Phytophthora fragariae</name>
    <dbReference type="NCBI Taxonomy" id="53985"/>
    <lineage>
        <taxon>Eukaryota</taxon>
        <taxon>Sar</taxon>
        <taxon>Stramenopiles</taxon>
        <taxon>Oomycota</taxon>
        <taxon>Peronosporomycetes</taxon>
        <taxon>Peronosporales</taxon>
        <taxon>Peronosporaceae</taxon>
        <taxon>Phytophthora</taxon>
    </lineage>
</organism>
<dbReference type="CDD" id="cd04371">
    <property type="entry name" value="DEP"/>
    <property type="match status" value="1"/>
</dbReference>
<dbReference type="InterPro" id="IPR051681">
    <property type="entry name" value="Ser/Thr_Kinases-Pseudokinases"/>
</dbReference>
<dbReference type="InterPro" id="IPR036388">
    <property type="entry name" value="WH-like_DNA-bd_sf"/>
</dbReference>
<dbReference type="SMART" id="SM00220">
    <property type="entry name" value="S_TKc"/>
    <property type="match status" value="1"/>
</dbReference>
<proteinExistence type="predicted"/>
<feature type="transmembrane region" description="Helical" evidence="2">
    <location>
        <begin position="97"/>
        <end position="115"/>
    </location>
</feature>
<dbReference type="Gene3D" id="1.10.510.10">
    <property type="entry name" value="Transferase(Phosphotransferase) domain 1"/>
    <property type="match status" value="1"/>
</dbReference>
<feature type="compositionally biased region" description="Polar residues" evidence="1">
    <location>
        <begin position="799"/>
        <end position="813"/>
    </location>
</feature>
<feature type="transmembrane region" description="Helical" evidence="2">
    <location>
        <begin position="155"/>
        <end position="176"/>
    </location>
</feature>
<dbReference type="InterPro" id="IPR011009">
    <property type="entry name" value="Kinase-like_dom_sf"/>
</dbReference>
<dbReference type="PROSITE" id="PS00108">
    <property type="entry name" value="PROTEIN_KINASE_ST"/>
    <property type="match status" value="1"/>
</dbReference>
<feature type="transmembrane region" description="Helical" evidence="2">
    <location>
        <begin position="12"/>
        <end position="35"/>
    </location>
</feature>
<feature type="region of interest" description="Disordered" evidence="1">
    <location>
        <begin position="782"/>
        <end position="819"/>
    </location>
</feature>
<keyword evidence="2" id="KW-0812">Transmembrane</keyword>
<feature type="compositionally biased region" description="Polar residues" evidence="1">
    <location>
        <begin position="716"/>
        <end position="732"/>
    </location>
</feature>
<name>A0A6G0PUG2_9STRA</name>
<sequence length="859" mass="96807">MSDSPIVVMESVHWVELLALVGYALMCLLSLLLIVYLRVNRREAFKGDPHASRKVILPAFEPLLWILAASTGIYVFFFSVALKIKLYTIGFPNLDREFFYCGRMFVFTLVLMFLCQKSVSLPALRCAVFKTLLVSCYTLPIVWVFSHFAPQRLTLLYFVKLGARPLLLIFVVYVCFLHPPAGRANPQVLRTHGWFVIMYHVFLVLYSITQQYMQDSLLYPVSAYTILIWSSMCPLMIWRILRADTEYWRGMGKRVCSLQHVVHTQPNSHLQAVVALNEGISSHGIHVLIETHREFLIDFAHLELRRKISSGKQGAMFSGLLRSTKVVAVKVYTPQYFTEEIVGEFSHEAALCAGFSHPNIVEFYGMCVCPPTICLVSDLCSFTLEDVLGARGKYHDRRRTIWLGQANDDNNGDSKLELQRMQLNIAYMLDCSRAVAYVHSFSPPFLHRDIKPANFLLDTDNNLKLTDFSDSRRLPSELPVSTGNPSGNSKLSTLIKPKMTVTGTVDYMAPEMINSRTGLAAYAEAADVYSLAITFWDMLYPDREKYPDTYNNHLLIFEGVLGGSRPPIHDDVTLDEVVPPRLLDLITSAWRSDPNTRPTAQQLVSELEKIQEELLAALAQDLLSDFEPGNADYPECADKVFTGECAIERMEELKVVESKSEGIRIGRALMDAGFLHHFEHSCGFRDSSTSLYFLDDDNISFCQPLAILEESANASQNSEDGHVTSQSYQQVPASTRTKLRKRSRLLSHLASTFLANGQTASDAGSSQNGQCACRMLGQLRDVPVAPSSGRHRRQRRRLTLSQNSNSICSTGSASVLAPTPRRWQLRKKSEPENSLRNKLLDDVQQQNYVVDFPRDGSVL</sequence>
<dbReference type="SUPFAM" id="SSF46785">
    <property type="entry name" value="Winged helix' DNA-binding domain"/>
    <property type="match status" value="1"/>
</dbReference>
<feature type="domain" description="Protein kinase" evidence="3">
    <location>
        <begin position="302"/>
        <end position="615"/>
    </location>
</feature>
<evidence type="ECO:0000259" key="3">
    <source>
        <dbReference type="PROSITE" id="PS50011"/>
    </source>
</evidence>
<accession>A0A6G0PUG2</accession>
<feature type="transmembrane region" description="Helical" evidence="2">
    <location>
        <begin position="221"/>
        <end position="241"/>
    </location>
</feature>
<protein>
    <recommendedName>
        <fullName evidence="3">Protein kinase domain-containing protein</fullName>
    </recommendedName>
</protein>
<feature type="compositionally biased region" description="Basic residues" evidence="1">
    <location>
        <begin position="789"/>
        <end position="798"/>
    </location>
</feature>
<dbReference type="Pfam" id="PF00069">
    <property type="entry name" value="Pkinase"/>
    <property type="match status" value="1"/>
</dbReference>
<dbReference type="InterPro" id="IPR008271">
    <property type="entry name" value="Ser/Thr_kinase_AS"/>
</dbReference>
<gene>
    <name evidence="5" type="ORF">PF004_g732</name>
    <name evidence="4" type="ORF">PF010_g650</name>
</gene>
<evidence type="ECO:0000313" key="4">
    <source>
        <dbReference type="EMBL" id="KAE9139299.1"/>
    </source>
</evidence>
<dbReference type="Gene3D" id="1.10.10.10">
    <property type="entry name" value="Winged helix-like DNA-binding domain superfamily/Winged helix DNA-binding domain"/>
    <property type="match status" value="1"/>
</dbReference>
<reference evidence="6 7" key="1">
    <citation type="submission" date="2018-09" db="EMBL/GenBank/DDBJ databases">
        <title>Genomic investigation of the strawberry pathogen Phytophthora fragariae indicates pathogenicity is determined by transcriptional variation in three key races.</title>
        <authorList>
            <person name="Adams T.M."/>
            <person name="Armitage A.D."/>
            <person name="Sobczyk M.K."/>
            <person name="Bates H.J."/>
            <person name="Dunwell J.M."/>
            <person name="Nellist C.F."/>
            <person name="Harrison R.J."/>
        </authorList>
    </citation>
    <scope>NUCLEOTIDE SEQUENCE [LARGE SCALE GENOMIC DNA]</scope>
    <source>
        <strain evidence="5 6">BC-23</strain>
        <strain evidence="4 7">ONT-3</strain>
    </source>
</reference>
<dbReference type="PANTHER" id="PTHR44329:SF289">
    <property type="entry name" value="SERINE_THREONINE-PROTEIN KINASE VIK"/>
    <property type="match status" value="1"/>
</dbReference>